<dbReference type="EMBL" id="MG021314">
    <property type="protein sequence ID" value="ATO60535.1"/>
    <property type="molecule type" value="Genomic_DNA"/>
</dbReference>
<gene>
    <name evidence="3" type="primary">BRRF2</name>
</gene>
<evidence type="ECO:0000313" key="28">
    <source>
        <dbReference type="EMBL" id="QAP66460.1"/>
    </source>
</evidence>
<evidence type="ECO:0000313" key="7">
    <source>
        <dbReference type="EMBL" id="ATO60605.1"/>
    </source>
</evidence>
<evidence type="ECO:0000313" key="11">
    <source>
        <dbReference type="EMBL" id="QAD22894.1"/>
    </source>
</evidence>
<dbReference type="EMBL" id="MH590397">
    <property type="protein sequence ID" value="QAQ91984.1"/>
    <property type="molecule type" value="Genomic_DNA"/>
</dbReference>
<evidence type="ECO:0000313" key="27">
    <source>
        <dbReference type="EMBL" id="QAO97754.1"/>
    </source>
</evidence>
<dbReference type="EMBL" id="MH590485">
    <property type="protein sequence ID" value="QAG13120.1"/>
    <property type="molecule type" value="Genomic_DNA"/>
</dbReference>
<dbReference type="EMBL" id="MH590425">
    <property type="protein sequence ID" value="QAC57067.1"/>
    <property type="molecule type" value="Genomic_DNA"/>
</dbReference>
<feature type="compositionally biased region" description="Low complexity" evidence="1">
    <location>
        <begin position="420"/>
        <end position="441"/>
    </location>
</feature>
<dbReference type="EMBL" id="MH590419">
    <property type="protein sequence ID" value="QAC35056.1"/>
    <property type="molecule type" value="Genomic_DNA"/>
</dbReference>
<evidence type="ECO:0000313" key="31">
    <source>
        <dbReference type="EMBL" id="QAQ91984.1"/>
    </source>
</evidence>
<evidence type="ECO:0000313" key="3">
    <source>
        <dbReference type="EMBL" id="AIE88840.1"/>
    </source>
</evidence>
<evidence type="ECO:0000313" key="18">
    <source>
        <dbReference type="EMBL" id="QAG13120.1"/>
    </source>
</evidence>
<dbReference type="EMBL" id="MH590539">
    <property type="protein sequence ID" value="QAL44456.1"/>
    <property type="molecule type" value="Genomic_DNA"/>
</dbReference>
<dbReference type="EMBL" id="MH590517">
    <property type="protein sequence ID" value="QAJ04168.1"/>
    <property type="molecule type" value="Genomic_DNA"/>
</dbReference>
<evidence type="ECO:0000313" key="10">
    <source>
        <dbReference type="EMBL" id="QAC57067.1"/>
    </source>
</evidence>
<protein>
    <submittedName>
        <fullName evidence="3 5">BRRF2</fullName>
    </submittedName>
</protein>
<evidence type="ECO:0000313" key="6">
    <source>
        <dbReference type="EMBL" id="ATO60535.1"/>
    </source>
</evidence>
<feature type="compositionally biased region" description="Acidic residues" evidence="1">
    <location>
        <begin position="492"/>
        <end position="517"/>
    </location>
</feature>
<dbReference type="EMBL" id="MH590411">
    <property type="protein sequence ID" value="QAC09565.1"/>
    <property type="molecule type" value="Genomic_DNA"/>
</dbReference>
<name>A0A075FDI8_EBVG</name>
<dbReference type="EMBL" id="MH590400">
    <property type="protein sequence ID" value="QAQ98178.1"/>
    <property type="molecule type" value="Genomic_DNA"/>
</dbReference>
<evidence type="ECO:0000313" key="21">
    <source>
        <dbReference type="EMBL" id="QAJ14387.1"/>
    </source>
</evidence>
<dbReference type="EMBL" id="MH590388">
    <property type="protein sequence ID" value="QAQ77133.1"/>
    <property type="molecule type" value="Genomic_DNA"/>
</dbReference>
<dbReference type="EMBL" id="MH590451">
    <property type="protein sequence ID" value="QAD80976.1"/>
    <property type="molecule type" value="Genomic_DNA"/>
</dbReference>
<dbReference type="EMBL" id="MH590444">
    <property type="protein sequence ID" value="QAD43056.1"/>
    <property type="molecule type" value="Genomic_DNA"/>
</dbReference>
<feature type="compositionally biased region" description="Polar residues" evidence="1">
    <location>
        <begin position="334"/>
        <end position="347"/>
    </location>
</feature>
<dbReference type="EMBL" id="MH590501">
    <property type="protein sequence ID" value="QAH49969.1"/>
    <property type="molecule type" value="Genomic_DNA"/>
</dbReference>
<evidence type="ECO:0000313" key="12">
    <source>
        <dbReference type="EMBL" id="QAD43056.1"/>
    </source>
</evidence>
<evidence type="ECO:0000313" key="25">
    <source>
        <dbReference type="EMBL" id="QAN78354.1"/>
    </source>
</evidence>
<evidence type="ECO:0000313" key="4">
    <source>
        <dbReference type="EMBL" id="ALV83176.1"/>
    </source>
</evidence>
<dbReference type="EMBL" id="KF992569">
    <property type="protein sequence ID" value="AIE88840.1"/>
    <property type="molecule type" value="Genomic_DNA"/>
</dbReference>
<dbReference type="EMBL" id="MH590455">
    <property type="protein sequence ID" value="QAE04164.1"/>
    <property type="molecule type" value="Genomic_DNA"/>
</dbReference>
<dbReference type="EMBL" id="MH590483">
    <property type="protein sequence ID" value="QAF97258.1"/>
    <property type="molecule type" value="Genomic_DNA"/>
</dbReference>
<evidence type="ECO:0000313" key="26">
    <source>
        <dbReference type="EMBL" id="QAO44004.1"/>
    </source>
</evidence>
<evidence type="ECO:0000313" key="17">
    <source>
        <dbReference type="EMBL" id="QAF97258.1"/>
    </source>
</evidence>
<evidence type="ECO:0000313" key="9">
    <source>
        <dbReference type="EMBL" id="QAC35056.1"/>
    </source>
</evidence>
<dbReference type="EMBL" id="MH590558">
    <property type="protein sequence ID" value="QAN78354.1"/>
    <property type="molecule type" value="Genomic_DNA"/>
</dbReference>
<dbReference type="EMBL" id="MH590468">
    <property type="protein sequence ID" value="QAE87108.1"/>
    <property type="molecule type" value="Genomic_DNA"/>
</dbReference>
<evidence type="ECO:0000313" key="2">
    <source>
        <dbReference type="EMBL" id="AIE88763.1"/>
    </source>
</evidence>
<evidence type="ECO:0000313" key="16">
    <source>
        <dbReference type="EMBL" id="QAF51338.1"/>
    </source>
</evidence>
<dbReference type="Pfam" id="PF05734">
    <property type="entry name" value="DUF832"/>
    <property type="match status" value="1"/>
</dbReference>
<dbReference type="EMBL" id="KF992568">
    <property type="protein sequence ID" value="AIE88763.1"/>
    <property type="molecule type" value="Genomic_DNA"/>
</dbReference>
<dbReference type="EMBL" id="MG021315">
    <property type="protein sequence ID" value="ATO60605.1"/>
    <property type="molecule type" value="Genomic_DNA"/>
</dbReference>
<feature type="region of interest" description="Disordered" evidence="1">
    <location>
        <begin position="318"/>
        <end position="466"/>
    </location>
</feature>
<reference evidence="3" key="1">
    <citation type="journal article" date="2014" name="J. Virol.">
        <title>Genomic diversity of epstein-barr virus genomes isolated from primary nasopharyngeal carcinoma biopsy samples.</title>
        <authorList>
            <person name="Kwok H."/>
            <person name="Wu C.W."/>
            <person name="Palser A.L."/>
            <person name="Kellam P."/>
            <person name="Sham P.C."/>
            <person name="Kwong D.L."/>
            <person name="Chiang A.K."/>
        </authorList>
    </citation>
    <scope>NUCLEOTIDE SEQUENCE</scope>
    <source>
        <strain evidence="2">HKNPC6</strain>
        <strain evidence="3">HKNPC7</strain>
    </source>
</reference>
<evidence type="ECO:0000313" key="5">
    <source>
        <dbReference type="EMBL" id="ATO60465.1"/>
    </source>
</evidence>
<dbReference type="EMBL" id="MH590572">
    <property type="protein sequence ID" value="QAP66460.1"/>
    <property type="molecule type" value="Genomic_DNA"/>
</dbReference>
<evidence type="ECO:0000313" key="15">
    <source>
        <dbReference type="EMBL" id="QAE87108.1"/>
    </source>
</evidence>
<evidence type="ECO:0000313" key="20">
    <source>
        <dbReference type="EMBL" id="QAJ04168.1"/>
    </source>
</evidence>
<evidence type="ECO:0000313" key="33">
    <source>
        <dbReference type="EMBL" id="QAR00385.1"/>
    </source>
</evidence>
<evidence type="ECO:0000313" key="19">
    <source>
        <dbReference type="EMBL" id="QAH49969.1"/>
    </source>
</evidence>
<accession>A0A075FDI8</accession>
<dbReference type="EMBL" id="KT273948">
    <property type="protein sequence ID" value="ALV83176.1"/>
    <property type="molecule type" value="Genomic_DNA"/>
</dbReference>
<feature type="region of interest" description="Disordered" evidence="1">
    <location>
        <begin position="486"/>
        <end position="537"/>
    </location>
</feature>
<evidence type="ECO:0000313" key="24">
    <source>
        <dbReference type="EMBL" id="QAL44456.1"/>
    </source>
</evidence>
<evidence type="ECO:0000313" key="14">
    <source>
        <dbReference type="EMBL" id="QAE04164.1"/>
    </source>
</evidence>
<organismHost>
    <name type="scientific">Homo sapiens</name>
    <name type="common">Human</name>
    <dbReference type="NCBI Taxonomy" id="9606"/>
</organismHost>
<evidence type="ECO:0000313" key="22">
    <source>
        <dbReference type="EMBL" id="QAK42209.1"/>
    </source>
</evidence>
<dbReference type="EMBL" id="MH590567">
    <property type="protein sequence ID" value="QAO97754.1"/>
    <property type="molecule type" value="Genomic_DNA"/>
</dbReference>
<dbReference type="EMBL" id="MH590537">
    <property type="protein sequence ID" value="QAL21265.1"/>
    <property type="molecule type" value="Genomic_DNA"/>
</dbReference>
<reference evidence="8" key="4">
    <citation type="journal article" date="2018" name="Int. J. Cancer">
        <title>High risk Epstein-Barr virus variants characterized by distinct polymorphisms in the EBER locus are strongly associated with nasopharyngeal carcinoma.</title>
        <authorList>
            <person name="Hui K.F."/>
            <person name="Chan T.F."/>
            <person name="Yang W."/>
            <person name="Shen J.J."/>
            <person name="Lam K.P."/>
            <person name="Kwok H."/>
            <person name="Sham P.C."/>
            <person name="Tsao S.W."/>
            <person name="Kwong D.L."/>
            <person name="Lung M.L."/>
            <person name="Chiang A.K."/>
        </authorList>
    </citation>
    <scope>NUCLEOTIDE SEQUENCE</scope>
    <source>
        <strain evidence="16">HKHD108</strain>
        <strain evidence="17">HKHD114</strain>
        <strain evidence="18">HKHD116</strain>
        <strain evidence="19">HKHD132</strain>
        <strain evidence="29">HKHD19</strain>
        <strain evidence="30">HKHD27</strain>
        <strain evidence="31">HKHD28</strain>
        <strain evidence="32">HKHD31</strain>
        <strain evidence="33">HKHD32</strain>
        <strain evidence="8">HKHD42</strain>
        <strain evidence="9">HKHD50</strain>
        <strain evidence="10">HKHD56</strain>
        <strain evidence="11">HKHD71</strain>
        <strain evidence="12">HKHD75</strain>
        <strain evidence="13">HKHD82</strain>
        <strain evidence="14">HKHD86</strain>
        <strain evidence="15">HKHD99</strain>
        <strain evidence="22">HKNPC19</strain>
        <strain evidence="23">HKNPC26</strain>
        <strain evidence="24">HKNPC28</strain>
        <strain evidence="25">HKNPC47</strain>
        <strain evidence="26">HKNPC52</strain>
        <strain evidence="27">HKNPC56</strain>
        <strain evidence="20">HKNPC6</strain>
        <strain evidence="28">HKNPC61</strain>
        <strain evidence="21">HKNPC7</strain>
    </source>
</reference>
<evidence type="ECO:0000313" key="13">
    <source>
        <dbReference type="EMBL" id="QAD80976.1"/>
    </source>
</evidence>
<evidence type="ECO:0000313" key="30">
    <source>
        <dbReference type="EMBL" id="QAQ90059.1"/>
    </source>
</evidence>
<dbReference type="EMBL" id="MH590518">
    <property type="protein sequence ID" value="QAJ14387.1"/>
    <property type="molecule type" value="Genomic_DNA"/>
</dbReference>
<evidence type="ECO:0000313" key="32">
    <source>
        <dbReference type="EMBL" id="QAQ98178.1"/>
    </source>
</evidence>
<dbReference type="EMBL" id="MH590563">
    <property type="protein sequence ID" value="QAO44004.1"/>
    <property type="molecule type" value="Genomic_DNA"/>
</dbReference>
<reference evidence="5" key="3">
    <citation type="journal article" date="2017" name="J. Virol.">
        <title>Analysis of Epstein-Barr Virus Genomes and Expression Profiles in Gastric Adenocarcinoma.</title>
        <authorList>
            <person name="Borozan I."/>
            <person name="Zapatka M."/>
            <person name="Frappier L."/>
            <person name="Ferretti V."/>
        </authorList>
    </citation>
    <scope>NUCLEOTIDE SEQUENCE</scope>
    <source>
        <strain evidence="5">EBVaGC8-1</strain>
        <strain evidence="6">EBVaGC8-2</strain>
        <strain evidence="7">EBVaGC8-3</strain>
    </source>
</reference>
<dbReference type="EMBL" id="MH590396">
    <property type="protein sequence ID" value="QAQ90059.1"/>
    <property type="molecule type" value="Genomic_DNA"/>
</dbReference>
<dbReference type="InterPro" id="IPR008550">
    <property type="entry name" value="Herpesvirus_BRRF2-like"/>
</dbReference>
<reference evidence="4" key="2">
    <citation type="journal article" date="2016" name="Oncotarget">
        <title>Genome-wide analysis of Epstein-Barr virus (EBV) isolated from EBV-associated gastric carcinoma (EBVaGC).</title>
        <authorList>
            <person name="Liu Y."/>
            <person name="Yang W."/>
            <person name="Pan Y."/>
            <person name="Ji J."/>
            <person name="Lu Z."/>
            <person name="Ke Y."/>
        </authorList>
    </citation>
    <scope>NUCLEOTIDE SEQUENCE</scope>
    <source>
        <strain evidence="4">EBVaGC8</strain>
    </source>
</reference>
<evidence type="ECO:0000313" key="23">
    <source>
        <dbReference type="EMBL" id="QAL21265.1"/>
    </source>
</evidence>
<dbReference type="EMBL" id="MH590440">
    <property type="protein sequence ID" value="QAD22894.1"/>
    <property type="molecule type" value="Genomic_DNA"/>
</dbReference>
<evidence type="ECO:0000313" key="8">
    <source>
        <dbReference type="EMBL" id="QAC09565.1"/>
    </source>
</evidence>
<dbReference type="EMBL" id="MG021313">
    <property type="protein sequence ID" value="ATO60465.1"/>
    <property type="molecule type" value="Genomic_DNA"/>
</dbReference>
<dbReference type="EMBL" id="MH590477">
    <property type="protein sequence ID" value="QAF51338.1"/>
    <property type="molecule type" value="Genomic_DNA"/>
</dbReference>
<evidence type="ECO:0000256" key="1">
    <source>
        <dbReference type="SAM" id="MobiDB-lite"/>
    </source>
</evidence>
<dbReference type="EMBL" id="MH590401">
    <property type="protein sequence ID" value="QAR00385.1"/>
    <property type="molecule type" value="Genomic_DNA"/>
</dbReference>
<proteinExistence type="predicted"/>
<sequence>MSGQQRGSVILVPEHLAGALTKLMSDFITGQDVTLSGGNIAVKIRDAINQTPGGGDVAILSSLFALWNALPTSGRQSSRDDLIPAAVQALTTAHNLCLGVIPGETSHKDTPESLLRAIVTGLQKLWVDSCGCPECLQCLKGLKAIKPGLYEIPRIIPHTKQCSPVNLLNMLVHKLVALRGHVQPAYDARVLTPDFHEIPDLDDSDAVFARTLLAALFHLNMFFILKDYITQDSMSLKQALRGHWMSATGNPLPAAPETLQDYLEAFRNSDNHFYLPTTGPLNTFKFPEELLGRVVVIDSSLCAASHVQDVITRGGGAGVPRPRFLALPPAPSREPQQTCSQLTSRGNESSRRNLGQPGGTSPAVPPVCPIVSLAASRAKQNRGGTGSLHLAQPEGTSPAVSPVCPIASPAASRSKQHCGVTGSSQAAPSSSSVTPVASLSGDLEEEEEGSRESPSPPSSKKGAEEFEAWLEAQDANLEDVQREFSGLRVIGDEDEDGSEDGEFSDLDLSDSDHEGDEGGGAVGGGRSLHSLYSLSVV</sequence>
<organism evidence="3">
    <name type="scientific">Epstein-Barr virus (strain GD1)</name>
    <name type="common">HHV-4</name>
    <name type="synonym">Human gammaherpesvirus 4</name>
    <dbReference type="NCBI Taxonomy" id="10376"/>
    <lineage>
        <taxon>Viruses</taxon>
        <taxon>Duplodnaviria</taxon>
        <taxon>Heunggongvirae</taxon>
        <taxon>Peploviricota</taxon>
        <taxon>Herviviricetes</taxon>
        <taxon>Herpesvirales</taxon>
        <taxon>Orthoherpesviridae</taxon>
        <taxon>Gammaherpesvirinae</taxon>
        <taxon>Lymphocryptovirus</taxon>
        <taxon>Lymphocryptovirus humangamma4</taxon>
    </lineage>
</organism>
<dbReference type="EMBL" id="MH590530">
    <property type="protein sequence ID" value="QAK42209.1"/>
    <property type="molecule type" value="Genomic_DNA"/>
</dbReference>
<evidence type="ECO:0000313" key="29">
    <source>
        <dbReference type="EMBL" id="QAQ77133.1"/>
    </source>
</evidence>